<dbReference type="AlphaFoldDB" id="A0A6C0H819"/>
<sequence length="103" mass="11776">MSYREKICELINSMKRETIIGTVVVCGLIGVVNYLVCLLCNDTTTADSKTTSQETDNLILRRVVNLECSLNDLSEKKEQLTKLNEQLLHIRNTLESMKESLRR</sequence>
<evidence type="ECO:0000256" key="1">
    <source>
        <dbReference type="SAM" id="Coils"/>
    </source>
</evidence>
<organism evidence="3">
    <name type="scientific">viral metagenome</name>
    <dbReference type="NCBI Taxonomy" id="1070528"/>
    <lineage>
        <taxon>unclassified sequences</taxon>
        <taxon>metagenomes</taxon>
        <taxon>organismal metagenomes</taxon>
    </lineage>
</organism>
<keyword evidence="1" id="KW-0175">Coiled coil</keyword>
<feature type="coiled-coil region" evidence="1">
    <location>
        <begin position="63"/>
        <end position="100"/>
    </location>
</feature>
<keyword evidence="2" id="KW-0812">Transmembrane</keyword>
<evidence type="ECO:0000256" key="2">
    <source>
        <dbReference type="SAM" id="Phobius"/>
    </source>
</evidence>
<evidence type="ECO:0000313" key="3">
    <source>
        <dbReference type="EMBL" id="QHT76285.1"/>
    </source>
</evidence>
<keyword evidence="2" id="KW-1133">Transmembrane helix</keyword>
<accession>A0A6C0H819</accession>
<dbReference type="EMBL" id="MN739893">
    <property type="protein sequence ID" value="QHT76285.1"/>
    <property type="molecule type" value="Genomic_DNA"/>
</dbReference>
<reference evidence="3" key="1">
    <citation type="journal article" date="2020" name="Nature">
        <title>Giant virus diversity and host interactions through global metagenomics.</title>
        <authorList>
            <person name="Schulz F."/>
            <person name="Roux S."/>
            <person name="Paez-Espino D."/>
            <person name="Jungbluth S."/>
            <person name="Walsh D.A."/>
            <person name="Denef V.J."/>
            <person name="McMahon K.D."/>
            <person name="Konstantinidis K.T."/>
            <person name="Eloe-Fadrosh E.A."/>
            <person name="Kyrpides N.C."/>
            <person name="Woyke T."/>
        </authorList>
    </citation>
    <scope>NUCLEOTIDE SEQUENCE</scope>
    <source>
        <strain evidence="3">GVMAG-M-3300023179-73</strain>
    </source>
</reference>
<keyword evidence="2" id="KW-0472">Membrane</keyword>
<protein>
    <submittedName>
        <fullName evidence="3">Uncharacterized protein</fullName>
    </submittedName>
</protein>
<feature type="transmembrane region" description="Helical" evidence="2">
    <location>
        <begin position="19"/>
        <end position="40"/>
    </location>
</feature>
<proteinExistence type="predicted"/>
<name>A0A6C0H819_9ZZZZ</name>